<keyword evidence="7" id="KW-1185">Reference proteome</keyword>
<evidence type="ECO:0000313" key="6">
    <source>
        <dbReference type="EMBL" id="AWB93757.1"/>
    </source>
</evidence>
<proteinExistence type="predicted"/>
<keyword evidence="3" id="KW-0812">Transmembrane</keyword>
<evidence type="ECO:0000256" key="4">
    <source>
        <dbReference type="ARBA" id="ARBA00022989"/>
    </source>
</evidence>
<evidence type="ECO:0000256" key="1">
    <source>
        <dbReference type="ARBA" id="ARBA00004651"/>
    </source>
</evidence>
<dbReference type="RefSeq" id="WP_108580430.1">
    <property type="nucleotide sequence ID" value="NZ_CP026952.1"/>
</dbReference>
<keyword evidence="5" id="KW-0472">Membrane</keyword>
<sequence length="155" mass="16420">MTNPYGAPPQASTSQPFASWGLRVAATLIDAIPTVVVFFLAALLFGTAETSDGSSSFQLKGAGAALYYGLALIYFIANTVYLQGTTGQSIGKKAVGIAIYRAGTTQPIGAGLSFGRSLLHILDSLPCGLGYLWPLWDKENRTFADMIVSSRSYKV</sequence>
<dbReference type="Proteomes" id="UP000244384">
    <property type="component" value="Chromosome"/>
</dbReference>
<organism evidence="6 7">
    <name type="scientific">Aeromicrobium chenweiae</name>
    <dbReference type="NCBI Taxonomy" id="2079793"/>
    <lineage>
        <taxon>Bacteria</taxon>
        <taxon>Bacillati</taxon>
        <taxon>Actinomycetota</taxon>
        <taxon>Actinomycetes</taxon>
        <taxon>Propionibacteriales</taxon>
        <taxon>Nocardioidaceae</taxon>
        <taxon>Aeromicrobium</taxon>
    </lineage>
</organism>
<dbReference type="InterPro" id="IPR051791">
    <property type="entry name" value="Pra-immunoreactive"/>
</dbReference>
<dbReference type="InterPro" id="IPR010432">
    <property type="entry name" value="RDD"/>
</dbReference>
<evidence type="ECO:0000256" key="3">
    <source>
        <dbReference type="ARBA" id="ARBA00022692"/>
    </source>
</evidence>
<evidence type="ECO:0000313" key="7">
    <source>
        <dbReference type="Proteomes" id="UP000244384"/>
    </source>
</evidence>
<keyword evidence="2" id="KW-1003">Cell membrane</keyword>
<dbReference type="OrthoDB" id="9793824at2"/>
<dbReference type="PANTHER" id="PTHR36115:SF6">
    <property type="entry name" value="PROLINE-RICH ANTIGEN HOMOLOG"/>
    <property type="match status" value="1"/>
</dbReference>
<keyword evidence="4" id="KW-1133">Transmembrane helix</keyword>
<dbReference type="GO" id="GO:0005886">
    <property type="term" value="C:plasma membrane"/>
    <property type="evidence" value="ECO:0007669"/>
    <property type="project" value="UniProtKB-SubCell"/>
</dbReference>
<dbReference type="KEGG" id="aez:C3E78_16915"/>
<name>A0A2S0WR19_9ACTN</name>
<dbReference type="Pfam" id="PF06271">
    <property type="entry name" value="RDD"/>
    <property type="match status" value="1"/>
</dbReference>
<gene>
    <name evidence="6" type="ORF">C3E78_16915</name>
</gene>
<dbReference type="PANTHER" id="PTHR36115">
    <property type="entry name" value="PROLINE-RICH ANTIGEN HOMOLOG-RELATED"/>
    <property type="match status" value="1"/>
</dbReference>
<reference evidence="7" key="1">
    <citation type="submission" date="2018-01" db="EMBL/GenBank/DDBJ databases">
        <authorList>
            <person name="Li J."/>
        </authorList>
    </citation>
    <scope>NUCLEOTIDE SEQUENCE [LARGE SCALE GENOMIC DNA]</scope>
    <source>
        <strain evidence="7">592</strain>
    </source>
</reference>
<comment type="subcellular location">
    <subcellularLocation>
        <location evidence="1">Cell membrane</location>
        <topology evidence="1">Multi-pass membrane protein</topology>
    </subcellularLocation>
</comment>
<evidence type="ECO:0000256" key="5">
    <source>
        <dbReference type="ARBA" id="ARBA00023136"/>
    </source>
</evidence>
<dbReference type="EMBL" id="CP026952">
    <property type="protein sequence ID" value="AWB93757.1"/>
    <property type="molecule type" value="Genomic_DNA"/>
</dbReference>
<dbReference type="AlphaFoldDB" id="A0A2S0WR19"/>
<accession>A0A2S0WR19</accession>
<evidence type="ECO:0000256" key="2">
    <source>
        <dbReference type="ARBA" id="ARBA00022475"/>
    </source>
</evidence>
<protein>
    <submittedName>
        <fullName evidence="6">Uncharacterized protein</fullName>
    </submittedName>
</protein>
<accession>A0A5F2EU38</accession>